<reference evidence="3 4" key="1">
    <citation type="journal article" date="2014" name="Mol. Plant">
        <title>Chromosome Scale Genome Assembly and Transcriptome Profiling of Nannochloropsis gaditana in Nitrogen Depletion.</title>
        <authorList>
            <person name="Corteggiani Carpinelli E."/>
            <person name="Telatin A."/>
            <person name="Vitulo N."/>
            <person name="Forcato C."/>
            <person name="D'Angelo M."/>
            <person name="Schiavon R."/>
            <person name="Vezzi A."/>
            <person name="Giacometti G.M."/>
            <person name="Morosinotto T."/>
            <person name="Valle G."/>
        </authorList>
    </citation>
    <scope>NUCLEOTIDE SEQUENCE [LARGE SCALE GENOMIC DNA]</scope>
    <source>
        <strain evidence="3 4">B-31</strain>
    </source>
</reference>
<keyword evidence="4" id="KW-1185">Reference proteome</keyword>
<organism evidence="3 4">
    <name type="scientific">Nannochloropsis gaditana</name>
    <dbReference type="NCBI Taxonomy" id="72520"/>
    <lineage>
        <taxon>Eukaryota</taxon>
        <taxon>Sar</taxon>
        <taxon>Stramenopiles</taxon>
        <taxon>Ochrophyta</taxon>
        <taxon>Eustigmatophyceae</taxon>
        <taxon>Eustigmatales</taxon>
        <taxon>Monodopsidaceae</taxon>
        <taxon>Nannochloropsis</taxon>
    </lineage>
</organism>
<dbReference type="EMBL" id="AZIL01001816">
    <property type="protein sequence ID" value="EWM23173.1"/>
    <property type="molecule type" value="Genomic_DNA"/>
</dbReference>
<evidence type="ECO:0000313" key="3">
    <source>
        <dbReference type="EMBL" id="EWM23173.1"/>
    </source>
</evidence>
<sequence length="246" mass="27888">MQLQATMNSPAAAPKPDVLPSVQPVGGVPMSYPPPEEEFALQHEQNTEIGKDRSIKPSTPSTPSNRTGKSATDVGKPVEKHATKNRHQQLLDKINRLEAALLQAQNQNATNERLATQHAQRALFAEKDVLQMKRETLTRTSELKGQGVHRQRLEKETKRLQAALKQDKSTRETKMRQCQIALDQTERRARHLEKENAQLRAALQKQGELLQVLDRQVEHAQAMQLFSIMEEDFDNLVVDLRRSGRE</sequence>
<protein>
    <submittedName>
        <fullName evidence="3">Uncharacterized protein</fullName>
    </submittedName>
</protein>
<dbReference type="AlphaFoldDB" id="W7TI53"/>
<accession>W7TI53</accession>
<feature type="coiled-coil region" evidence="1">
    <location>
        <begin position="150"/>
        <end position="209"/>
    </location>
</feature>
<name>W7TI53_9STRA</name>
<gene>
    <name evidence="3" type="ORF">Naga_100043g44</name>
</gene>
<feature type="compositionally biased region" description="Basic and acidic residues" evidence="2">
    <location>
        <begin position="45"/>
        <end position="55"/>
    </location>
</feature>
<evidence type="ECO:0000313" key="4">
    <source>
        <dbReference type="Proteomes" id="UP000019335"/>
    </source>
</evidence>
<feature type="region of interest" description="Disordered" evidence="2">
    <location>
        <begin position="1"/>
        <end position="84"/>
    </location>
</feature>
<comment type="caution">
    <text evidence="3">The sequence shown here is derived from an EMBL/GenBank/DDBJ whole genome shotgun (WGS) entry which is preliminary data.</text>
</comment>
<dbReference type="OrthoDB" id="10305690at2759"/>
<keyword evidence="1" id="KW-0175">Coiled coil</keyword>
<evidence type="ECO:0000256" key="2">
    <source>
        <dbReference type="SAM" id="MobiDB-lite"/>
    </source>
</evidence>
<proteinExistence type="predicted"/>
<evidence type="ECO:0000256" key="1">
    <source>
        <dbReference type="SAM" id="Coils"/>
    </source>
</evidence>
<feature type="compositionally biased region" description="Polar residues" evidence="2">
    <location>
        <begin position="56"/>
        <end position="70"/>
    </location>
</feature>
<dbReference type="Proteomes" id="UP000019335">
    <property type="component" value="Chromosome 18"/>
</dbReference>